<name>A0A3P7FK38_WUCBA</name>
<sequence length="357" mass="39152">MNESKQLMPFRIDTRQKIAKVGQIPFSVSGVQSLRLPSTGYLSSLYLRFSGTISNSAAITSGNVAQYAPYSLLKNINLNINSGQQQLVNCSGWSLYLLSRMRYGNKLPFAFNASANGKANYSFSSDSGTNPFYFTLEIPVSVSDGQNFSLGLINLQAPELECVLETTFASNLSVISSVTTAVTGVVEVFYKYYEVPNPQTTELPPPILHKILENSYSVNSTGLQTIEIPRGGRILRLANNIQLNGVRSNDWTNVGIQLNKTYTVYDKPRWLCGYEETVFAADNAASDASPQGLIVGEIPVDLMRAWNINEESDIRDTLNTERATTTDLLVTVADTATLGANNNFITVAREILQIPVS</sequence>
<organism evidence="1 2">
    <name type="scientific">Wuchereria bancrofti</name>
    <dbReference type="NCBI Taxonomy" id="6293"/>
    <lineage>
        <taxon>Eukaryota</taxon>
        <taxon>Metazoa</taxon>
        <taxon>Ecdysozoa</taxon>
        <taxon>Nematoda</taxon>
        <taxon>Chromadorea</taxon>
        <taxon>Rhabditida</taxon>
        <taxon>Spirurina</taxon>
        <taxon>Spiruromorpha</taxon>
        <taxon>Filarioidea</taxon>
        <taxon>Onchocercidae</taxon>
        <taxon>Wuchereria</taxon>
    </lineage>
</organism>
<dbReference type="InterPro" id="IPR016115">
    <property type="entry name" value="Phage_PRD1_P3_N"/>
</dbReference>
<evidence type="ECO:0000313" key="2">
    <source>
        <dbReference type="Proteomes" id="UP000270924"/>
    </source>
</evidence>
<dbReference type="Proteomes" id="UP000270924">
    <property type="component" value="Unassembled WGS sequence"/>
</dbReference>
<dbReference type="AlphaFoldDB" id="A0A3P7FK38"/>
<gene>
    <name evidence="1" type="ORF">WBA_LOCUS3051</name>
</gene>
<evidence type="ECO:0000313" key="1">
    <source>
        <dbReference type="EMBL" id="VDM09665.1"/>
    </source>
</evidence>
<dbReference type="InParanoid" id="A0A3P7FK38"/>
<dbReference type="Gene3D" id="2.70.9.30">
    <property type="entry name" value="Viral coat protein p3"/>
    <property type="match status" value="1"/>
</dbReference>
<protein>
    <submittedName>
        <fullName evidence="1">Uncharacterized protein</fullName>
    </submittedName>
</protein>
<dbReference type="EMBL" id="UYWW01000958">
    <property type="protein sequence ID" value="VDM09665.1"/>
    <property type="molecule type" value="Genomic_DNA"/>
</dbReference>
<accession>A0A3P7FK38</accession>
<reference evidence="1 2" key="1">
    <citation type="submission" date="2018-11" db="EMBL/GenBank/DDBJ databases">
        <authorList>
            <consortium name="Pathogen Informatics"/>
        </authorList>
    </citation>
    <scope>NUCLEOTIDE SEQUENCE [LARGE SCALE GENOMIC DNA]</scope>
</reference>
<keyword evidence="2" id="KW-1185">Reference proteome</keyword>
<proteinExistence type="predicted"/>